<evidence type="ECO:0000313" key="2">
    <source>
        <dbReference type="Proteomes" id="UP000192678"/>
    </source>
</evidence>
<gene>
    <name evidence="1" type="ORF">SAMN04488101_101240</name>
</gene>
<dbReference type="OrthoDB" id="1391467at2"/>
<sequence length="818" mass="89070">MTTAYLTYNEVERLPQTLTFNTPSSSLLWEKVCYLYATSPDQVNPIIFTSSNPTVLDVQLKNSFWQVEYCGVGTATITASQVGQPSVVKSITVSAKPAPTGRVINVGGSGGTLSITTTDLGLLPGDTVVIAGGDYHNIGITDILITDGEDPVTVITDGLVRLVDESHFSFRNLRNVVIDGSRVPGIKHALLVDGNNYRGIYYDNINYVTFKGIETRNIYDYAWSAEQLDELVYNGTEDSYLKGCRFINCKSDNSSAFLSSGGLNINEEPKLRGLIVDFQFIGWEIVNSSSGSSFYISACQDVLFKDCTFNHINCLNNNHNGVIIANGHADINNCRLTNFQGNLIRMWPFSIADGHLGSGPRTCKFYGNQIFTSRKYGAFEGQSFQYFMESGFTTYCNIDIFNNTCGNMNQNNPTVYTGTLYDNYGLWGGTARLFNNILIDPINSGSNNVFMTYNSGAPGGTETQTGEMQEWNNRVYYTLADAKVNPANLAPRVGNSGKGKATSNTATLVFTHDRYGNAKIGNIGAVQCSDMILPATLVNPTIPGLEPQLLNPSSGSDAATFQIDCNASLSPIGIKNYDFERNGQLITTRGGYCRDGKPDPSADSGLSAWTAYTYKWRARDWRDQVSEWTIAHTFATESETSENGLATALTLTKITGGTLVNTNGVYSATGNAVLASTGIVVPAGYAARLIIDVNVGQGILGWATSSVPGSATDIIAGITTNGDAGRYESFSQGVYKDLRDTENHNILISLYIDYNGNSWCEKSNDGISWNKPANQLTSYYFLGEPNYGAKHIVAYIPTNRVLGHPRIVFYPEPYVIAP</sequence>
<dbReference type="Proteomes" id="UP000192678">
    <property type="component" value="Unassembled WGS sequence"/>
</dbReference>
<dbReference type="RefSeq" id="WP_084286833.1">
    <property type="nucleotide sequence ID" value="NZ_FWYB01000001.1"/>
</dbReference>
<organism evidence="1 2">
    <name type="scientific">Pedobacter nyackensis</name>
    <dbReference type="NCBI Taxonomy" id="475255"/>
    <lineage>
        <taxon>Bacteria</taxon>
        <taxon>Pseudomonadati</taxon>
        <taxon>Bacteroidota</taxon>
        <taxon>Sphingobacteriia</taxon>
        <taxon>Sphingobacteriales</taxon>
        <taxon>Sphingobacteriaceae</taxon>
        <taxon>Pedobacter</taxon>
    </lineage>
</organism>
<name>A0A1W2A1A4_9SPHI</name>
<keyword evidence="2" id="KW-1185">Reference proteome</keyword>
<dbReference type="EMBL" id="FWYB01000001">
    <property type="protein sequence ID" value="SMC54396.1"/>
    <property type="molecule type" value="Genomic_DNA"/>
</dbReference>
<reference evidence="1 2" key="1">
    <citation type="submission" date="2017-04" db="EMBL/GenBank/DDBJ databases">
        <authorList>
            <person name="Afonso C.L."/>
            <person name="Miller P.J."/>
            <person name="Scott M.A."/>
            <person name="Spackman E."/>
            <person name="Goraichik I."/>
            <person name="Dimitrov K.M."/>
            <person name="Suarez D.L."/>
            <person name="Swayne D.E."/>
        </authorList>
    </citation>
    <scope>NUCLEOTIDE SEQUENCE [LARGE SCALE GENOMIC DNA]</scope>
    <source>
        <strain evidence="1 2">DSM 19625</strain>
    </source>
</reference>
<evidence type="ECO:0008006" key="3">
    <source>
        <dbReference type="Google" id="ProtNLM"/>
    </source>
</evidence>
<evidence type="ECO:0000313" key="1">
    <source>
        <dbReference type="EMBL" id="SMC54396.1"/>
    </source>
</evidence>
<proteinExistence type="predicted"/>
<dbReference type="SUPFAM" id="SSF51126">
    <property type="entry name" value="Pectin lyase-like"/>
    <property type="match status" value="1"/>
</dbReference>
<protein>
    <recommendedName>
        <fullName evidence="3">Right handed beta helix region</fullName>
    </recommendedName>
</protein>
<dbReference type="STRING" id="475255.SAMN04488101_101240"/>
<accession>A0A1W2A1A4</accession>
<dbReference type="AlphaFoldDB" id="A0A1W2A1A4"/>
<dbReference type="InterPro" id="IPR011050">
    <property type="entry name" value="Pectin_lyase_fold/virulence"/>
</dbReference>